<protein>
    <submittedName>
        <fullName evidence="1">Uncharacterized protein</fullName>
    </submittedName>
</protein>
<accession>A0A0E9SDL5</accession>
<organism evidence="1">
    <name type="scientific">Anguilla anguilla</name>
    <name type="common">European freshwater eel</name>
    <name type="synonym">Muraena anguilla</name>
    <dbReference type="NCBI Taxonomy" id="7936"/>
    <lineage>
        <taxon>Eukaryota</taxon>
        <taxon>Metazoa</taxon>
        <taxon>Chordata</taxon>
        <taxon>Craniata</taxon>
        <taxon>Vertebrata</taxon>
        <taxon>Euteleostomi</taxon>
        <taxon>Actinopterygii</taxon>
        <taxon>Neopterygii</taxon>
        <taxon>Teleostei</taxon>
        <taxon>Anguilliformes</taxon>
        <taxon>Anguillidae</taxon>
        <taxon>Anguilla</taxon>
    </lineage>
</organism>
<reference evidence="1" key="1">
    <citation type="submission" date="2014-11" db="EMBL/GenBank/DDBJ databases">
        <authorList>
            <person name="Amaro Gonzalez C."/>
        </authorList>
    </citation>
    <scope>NUCLEOTIDE SEQUENCE</scope>
</reference>
<sequence length="53" mass="5958">MCTSLMLVESLPKALRSATISCRVSWKPLDGLFSGRFFISFSENKILRAVPRP</sequence>
<evidence type="ECO:0000313" key="1">
    <source>
        <dbReference type="EMBL" id="JAH39322.1"/>
    </source>
</evidence>
<dbReference type="EMBL" id="GBXM01069255">
    <property type="protein sequence ID" value="JAH39322.1"/>
    <property type="molecule type" value="Transcribed_RNA"/>
</dbReference>
<reference evidence="1" key="2">
    <citation type="journal article" date="2015" name="Fish Shellfish Immunol.">
        <title>Early steps in the European eel (Anguilla anguilla)-Vibrio vulnificus interaction in the gills: Role of the RtxA13 toxin.</title>
        <authorList>
            <person name="Callol A."/>
            <person name="Pajuelo D."/>
            <person name="Ebbesson L."/>
            <person name="Teles M."/>
            <person name="MacKenzie S."/>
            <person name="Amaro C."/>
        </authorList>
    </citation>
    <scope>NUCLEOTIDE SEQUENCE</scope>
</reference>
<proteinExistence type="predicted"/>
<name>A0A0E9SDL5_ANGAN</name>
<dbReference type="AlphaFoldDB" id="A0A0E9SDL5"/>